<proteinExistence type="predicted"/>
<evidence type="ECO:0000313" key="2">
    <source>
        <dbReference type="EMBL" id="EFN54513.1"/>
    </source>
</evidence>
<sequence>MPKAPGKRRRHRGKQAANPKPACAEGFQFNVRAGDSRQPALEWDEAPARERPATVLRRPDRAQWAWNRLRHTTVEIVKIGGLSFSCAALHRWGVGVGTMPGIAEGLSPPAIHALWEAFHIGAGAYPPCMGEEERLGLQRALRRLGVGWARAKSSITSCWQDPAVVTAQALGMNAAALDESQLLKARLLQLCAAAACAAAAHTQAPPPPAGVLAAFAEAVPNLRSLEASVKHLERAGAGPAETAVRLARRLMLRLKLPLCTVEVRVPPGVGVDDLLRMLDAAPDDVRAAAIARPLAEAGGVLVYLKVPGAEPQPHVVVAGAPDPAAGRTVYVWSRHSFSPAEAVAVYCGRLRSEEPLYGAYVLRWGHRRRWIEGDLPVSRPAKQREMFGGQVVMDPGLYHWPGAYAHLVNCSASEAAAVCTVGPDLVMSVRGGGAPPPRFTELTWWYGDQAAAFITGE</sequence>
<dbReference type="InParanoid" id="E1ZHS3"/>
<dbReference type="RefSeq" id="XP_005846615.1">
    <property type="nucleotide sequence ID" value="XM_005846553.1"/>
</dbReference>
<dbReference type="KEGG" id="cvr:CHLNCDRAFT_135227"/>
<evidence type="ECO:0000313" key="3">
    <source>
        <dbReference type="Proteomes" id="UP000008141"/>
    </source>
</evidence>
<reference evidence="2 3" key="1">
    <citation type="journal article" date="2010" name="Plant Cell">
        <title>The Chlorella variabilis NC64A genome reveals adaptation to photosymbiosis, coevolution with viruses, and cryptic sex.</title>
        <authorList>
            <person name="Blanc G."/>
            <person name="Duncan G."/>
            <person name="Agarkova I."/>
            <person name="Borodovsky M."/>
            <person name="Gurnon J."/>
            <person name="Kuo A."/>
            <person name="Lindquist E."/>
            <person name="Lucas S."/>
            <person name="Pangilinan J."/>
            <person name="Polle J."/>
            <person name="Salamov A."/>
            <person name="Terry A."/>
            <person name="Yamada T."/>
            <person name="Dunigan D.D."/>
            <person name="Grigoriev I.V."/>
            <person name="Claverie J.M."/>
            <person name="Van Etten J.L."/>
        </authorList>
    </citation>
    <scope>NUCLEOTIDE SEQUENCE [LARGE SCALE GENOMIC DNA]</scope>
    <source>
        <strain evidence="2 3">NC64A</strain>
    </source>
</reference>
<accession>E1ZHS3</accession>
<name>E1ZHS3_CHLVA</name>
<gene>
    <name evidence="2" type="ORF">CHLNCDRAFT_135227</name>
</gene>
<protein>
    <submittedName>
        <fullName evidence="2">Expressed protein</fullName>
    </submittedName>
</protein>
<dbReference type="EMBL" id="GL433847">
    <property type="protein sequence ID" value="EFN54513.1"/>
    <property type="molecule type" value="Genomic_DNA"/>
</dbReference>
<evidence type="ECO:0000256" key="1">
    <source>
        <dbReference type="SAM" id="MobiDB-lite"/>
    </source>
</evidence>
<feature type="compositionally biased region" description="Basic residues" evidence="1">
    <location>
        <begin position="1"/>
        <end position="14"/>
    </location>
</feature>
<keyword evidence="3" id="KW-1185">Reference proteome</keyword>
<organism evidence="3">
    <name type="scientific">Chlorella variabilis</name>
    <name type="common">Green alga</name>
    <dbReference type="NCBI Taxonomy" id="554065"/>
    <lineage>
        <taxon>Eukaryota</taxon>
        <taxon>Viridiplantae</taxon>
        <taxon>Chlorophyta</taxon>
        <taxon>core chlorophytes</taxon>
        <taxon>Trebouxiophyceae</taxon>
        <taxon>Chlorellales</taxon>
        <taxon>Chlorellaceae</taxon>
        <taxon>Chlorella clade</taxon>
        <taxon>Chlorella</taxon>
    </lineage>
</organism>
<dbReference type="GeneID" id="17353929"/>
<dbReference type="AlphaFoldDB" id="E1ZHS3"/>
<feature type="region of interest" description="Disordered" evidence="1">
    <location>
        <begin position="1"/>
        <end position="24"/>
    </location>
</feature>
<dbReference type="Proteomes" id="UP000008141">
    <property type="component" value="Unassembled WGS sequence"/>
</dbReference>